<dbReference type="Proteomes" id="UP000697998">
    <property type="component" value="Unassembled WGS sequence"/>
</dbReference>
<evidence type="ECO:0000313" key="2">
    <source>
        <dbReference type="Proteomes" id="UP000697998"/>
    </source>
</evidence>
<accession>A0A935PZW9</accession>
<evidence type="ECO:0008006" key="3">
    <source>
        <dbReference type="Google" id="ProtNLM"/>
    </source>
</evidence>
<sequence>MPLSAHTREQLKTLYNAFADRLLEPSDPFYVAQVNCQGDSDAIEEIATEIEWQDGGGGCLFTGQRGTGKSTGASRLKKRLEDGGTVVFYADLSEFLLLTKEVEISDFLVSVAGAMSERVQAVPVRHRGSQLLGPLRGVHADQSRDHGIRG</sequence>
<organism evidence="1 2">
    <name type="scientific">Candidatus Accumulibacter proximus</name>
    <dbReference type="NCBI Taxonomy" id="2954385"/>
    <lineage>
        <taxon>Bacteria</taxon>
        <taxon>Pseudomonadati</taxon>
        <taxon>Pseudomonadota</taxon>
        <taxon>Betaproteobacteria</taxon>
        <taxon>Candidatus Accumulibacter</taxon>
    </lineage>
</organism>
<protein>
    <recommendedName>
        <fullName evidence="3">Orc1-like AAA ATPase domain-containing protein</fullName>
    </recommendedName>
</protein>
<dbReference type="SUPFAM" id="SSF52540">
    <property type="entry name" value="P-loop containing nucleoside triphosphate hydrolases"/>
    <property type="match status" value="1"/>
</dbReference>
<reference evidence="1 2" key="1">
    <citation type="submission" date="2020-10" db="EMBL/GenBank/DDBJ databases">
        <title>Connecting structure to function with the recovery of over 1000 high-quality activated sludge metagenome-assembled genomes encoding full-length rRNA genes using long-read sequencing.</title>
        <authorList>
            <person name="Singleton C.M."/>
            <person name="Petriglieri F."/>
            <person name="Kristensen J.M."/>
            <person name="Kirkegaard R.H."/>
            <person name="Michaelsen T.Y."/>
            <person name="Andersen M.H."/>
            <person name="Karst S.M."/>
            <person name="Dueholm M.S."/>
            <person name="Nielsen P.H."/>
            <person name="Albertsen M."/>
        </authorList>
    </citation>
    <scope>NUCLEOTIDE SEQUENCE [LARGE SCALE GENOMIC DNA]</scope>
    <source>
        <strain evidence="1">EsbW_18-Q3-R4-48_BATAC.285</strain>
    </source>
</reference>
<gene>
    <name evidence="1" type="ORF">IPJ27_12025</name>
</gene>
<proteinExistence type="predicted"/>
<evidence type="ECO:0000313" key="1">
    <source>
        <dbReference type="EMBL" id="MBK7675418.1"/>
    </source>
</evidence>
<dbReference type="EMBL" id="JADJMH010000009">
    <property type="protein sequence ID" value="MBK7675418.1"/>
    <property type="molecule type" value="Genomic_DNA"/>
</dbReference>
<dbReference type="InterPro" id="IPR027417">
    <property type="entry name" value="P-loop_NTPase"/>
</dbReference>
<name>A0A935PZW9_9PROT</name>
<dbReference type="Gene3D" id="3.40.50.300">
    <property type="entry name" value="P-loop containing nucleotide triphosphate hydrolases"/>
    <property type="match status" value="1"/>
</dbReference>
<dbReference type="AlphaFoldDB" id="A0A935PZW9"/>
<comment type="caution">
    <text evidence="1">The sequence shown here is derived from an EMBL/GenBank/DDBJ whole genome shotgun (WGS) entry which is preliminary data.</text>
</comment>